<sequence length="147" mass="16186">MLLLGSAGTCYGGAWECPPSQGCVTDTRENESPRTILRPEGRGPQRELKESGVEFNQIDGLQKSRLTLETAVGPIELPVKRVKCSCKIEIIRRKLSKVGSRCRSIAWVHRGHADPERVEKTIVPPGSGLRNVYTPRPEQPQIGPDSS</sequence>
<accession>A0A2I0J0T8</accession>
<organism evidence="2 3">
    <name type="scientific">Punica granatum</name>
    <name type="common">Pomegranate</name>
    <dbReference type="NCBI Taxonomy" id="22663"/>
    <lineage>
        <taxon>Eukaryota</taxon>
        <taxon>Viridiplantae</taxon>
        <taxon>Streptophyta</taxon>
        <taxon>Embryophyta</taxon>
        <taxon>Tracheophyta</taxon>
        <taxon>Spermatophyta</taxon>
        <taxon>Magnoliopsida</taxon>
        <taxon>eudicotyledons</taxon>
        <taxon>Gunneridae</taxon>
        <taxon>Pentapetalae</taxon>
        <taxon>rosids</taxon>
        <taxon>malvids</taxon>
        <taxon>Myrtales</taxon>
        <taxon>Lythraceae</taxon>
        <taxon>Punica</taxon>
    </lineage>
</organism>
<comment type="caution">
    <text evidence="2">The sequence shown here is derived from an EMBL/GenBank/DDBJ whole genome shotgun (WGS) entry which is preliminary data.</text>
</comment>
<reference evidence="2 3" key="1">
    <citation type="submission" date="2017-11" db="EMBL/GenBank/DDBJ databases">
        <title>De-novo sequencing of pomegranate (Punica granatum L.) genome.</title>
        <authorList>
            <person name="Akparov Z."/>
            <person name="Amiraslanov A."/>
            <person name="Hajiyeva S."/>
            <person name="Abbasov M."/>
            <person name="Kaur K."/>
            <person name="Hamwieh A."/>
            <person name="Solovyev V."/>
            <person name="Salamov A."/>
            <person name="Braich B."/>
            <person name="Kosarev P."/>
            <person name="Mahmoud A."/>
            <person name="Hajiyev E."/>
            <person name="Babayeva S."/>
            <person name="Izzatullayeva V."/>
            <person name="Mammadov A."/>
            <person name="Mammadov A."/>
            <person name="Sharifova S."/>
            <person name="Ojaghi J."/>
            <person name="Eynullazada K."/>
            <person name="Bayramov B."/>
            <person name="Abdulazimova A."/>
            <person name="Shahmuradov I."/>
        </authorList>
    </citation>
    <scope>NUCLEOTIDE SEQUENCE [LARGE SCALE GENOMIC DNA]</scope>
    <source>
        <strain evidence="3">cv. AG2017</strain>
        <tissue evidence="2">Leaf</tissue>
    </source>
</reference>
<name>A0A2I0J0T8_PUNGR</name>
<evidence type="ECO:0000313" key="3">
    <source>
        <dbReference type="Proteomes" id="UP000233551"/>
    </source>
</evidence>
<feature type="region of interest" description="Disordered" evidence="1">
    <location>
        <begin position="122"/>
        <end position="147"/>
    </location>
</feature>
<evidence type="ECO:0000313" key="2">
    <source>
        <dbReference type="EMBL" id="PKI49540.1"/>
    </source>
</evidence>
<dbReference type="EMBL" id="PGOL01002235">
    <property type="protein sequence ID" value="PKI49540.1"/>
    <property type="molecule type" value="Genomic_DNA"/>
</dbReference>
<evidence type="ECO:0000256" key="1">
    <source>
        <dbReference type="SAM" id="MobiDB-lite"/>
    </source>
</evidence>
<proteinExistence type="predicted"/>
<keyword evidence="3" id="KW-1185">Reference proteome</keyword>
<dbReference type="Proteomes" id="UP000233551">
    <property type="component" value="Unassembled WGS sequence"/>
</dbReference>
<protein>
    <submittedName>
        <fullName evidence="2">Uncharacterized protein</fullName>
    </submittedName>
</protein>
<dbReference type="AlphaFoldDB" id="A0A2I0J0T8"/>
<gene>
    <name evidence="2" type="ORF">CRG98_030077</name>
</gene>